<reference evidence="1 2" key="1">
    <citation type="submission" date="2024-01" db="EMBL/GenBank/DDBJ databases">
        <title>The complete chloroplast genome sequence of Lithospermum erythrorhizon: insights into the phylogenetic relationship among Boraginaceae species and the maternal lineages of purple gromwells.</title>
        <authorList>
            <person name="Okada T."/>
            <person name="Watanabe K."/>
        </authorList>
    </citation>
    <scope>NUCLEOTIDE SEQUENCE [LARGE SCALE GENOMIC DNA]</scope>
</reference>
<sequence>MASITSKKQQYAATPLGAEENNIEFLLDEEANENNNKSLKVTSHLYLKPAHTTATLDKETVLRRIRQRKRANKAKGFFQRLISYTFATKNEKGSSSQIRWVDNAFAAP</sequence>
<dbReference type="EMBL" id="BAABME010003851">
    <property type="protein sequence ID" value="GAA0160336.1"/>
    <property type="molecule type" value="Genomic_DNA"/>
</dbReference>
<keyword evidence="2" id="KW-1185">Reference proteome</keyword>
<proteinExistence type="predicted"/>
<protein>
    <submittedName>
        <fullName evidence="1">Uncharacterized protein</fullName>
    </submittedName>
</protein>
<evidence type="ECO:0000313" key="1">
    <source>
        <dbReference type="EMBL" id="GAA0160336.1"/>
    </source>
</evidence>
<name>A0AAV3QAV9_LITER</name>
<dbReference type="Proteomes" id="UP001454036">
    <property type="component" value="Unassembled WGS sequence"/>
</dbReference>
<evidence type="ECO:0000313" key="2">
    <source>
        <dbReference type="Proteomes" id="UP001454036"/>
    </source>
</evidence>
<accession>A0AAV3QAV9</accession>
<dbReference type="AlphaFoldDB" id="A0AAV3QAV9"/>
<dbReference type="PANTHER" id="PTHR35324:SF4">
    <property type="entry name" value="EXPRESSED PROTEIN"/>
    <property type="match status" value="1"/>
</dbReference>
<comment type="caution">
    <text evidence="1">The sequence shown here is derived from an EMBL/GenBank/DDBJ whole genome shotgun (WGS) entry which is preliminary data.</text>
</comment>
<organism evidence="1 2">
    <name type="scientific">Lithospermum erythrorhizon</name>
    <name type="common">Purple gromwell</name>
    <name type="synonym">Lithospermum officinale var. erythrorhizon</name>
    <dbReference type="NCBI Taxonomy" id="34254"/>
    <lineage>
        <taxon>Eukaryota</taxon>
        <taxon>Viridiplantae</taxon>
        <taxon>Streptophyta</taxon>
        <taxon>Embryophyta</taxon>
        <taxon>Tracheophyta</taxon>
        <taxon>Spermatophyta</taxon>
        <taxon>Magnoliopsida</taxon>
        <taxon>eudicotyledons</taxon>
        <taxon>Gunneridae</taxon>
        <taxon>Pentapetalae</taxon>
        <taxon>asterids</taxon>
        <taxon>lamiids</taxon>
        <taxon>Boraginales</taxon>
        <taxon>Boraginaceae</taxon>
        <taxon>Boraginoideae</taxon>
        <taxon>Lithospermeae</taxon>
        <taxon>Lithospermum</taxon>
    </lineage>
</organism>
<gene>
    <name evidence="1" type="ORF">LIER_16915</name>
</gene>
<dbReference type="PANTHER" id="PTHR35324">
    <property type="entry name" value="BNAA08G03750D PROTEIN"/>
    <property type="match status" value="1"/>
</dbReference>